<accession>A0A1I5RUX0</accession>
<keyword evidence="3" id="KW-1185">Reference proteome</keyword>
<dbReference type="EMBL" id="FOXH01000004">
    <property type="protein sequence ID" value="SFP62061.1"/>
    <property type="molecule type" value="Genomic_DNA"/>
</dbReference>
<keyword evidence="1" id="KW-0812">Transmembrane</keyword>
<keyword evidence="1" id="KW-1133">Transmembrane helix</keyword>
<sequence length="67" mass="7662">MTTIIIMVLIGLANFLTLWGNSILLAQSNRRYEKLFNPVFLRTLGSFGFLIAADGIFLYDLVSTYWK</sequence>
<reference evidence="2 3" key="1">
    <citation type="submission" date="2016-10" db="EMBL/GenBank/DDBJ databases">
        <authorList>
            <person name="de Groot N.N."/>
        </authorList>
    </citation>
    <scope>NUCLEOTIDE SEQUENCE [LARGE SCALE GENOMIC DNA]</scope>
    <source>
        <strain evidence="3">E92,LMG 26720,CCM 7988</strain>
    </source>
</reference>
<proteinExistence type="predicted"/>
<evidence type="ECO:0000313" key="2">
    <source>
        <dbReference type="EMBL" id="SFP62061.1"/>
    </source>
</evidence>
<feature type="transmembrane region" description="Helical" evidence="1">
    <location>
        <begin position="39"/>
        <end position="59"/>
    </location>
</feature>
<dbReference type="Proteomes" id="UP000199306">
    <property type="component" value="Unassembled WGS sequence"/>
</dbReference>
<keyword evidence="1" id="KW-0472">Membrane</keyword>
<evidence type="ECO:0000313" key="3">
    <source>
        <dbReference type="Proteomes" id="UP000199306"/>
    </source>
</evidence>
<protein>
    <submittedName>
        <fullName evidence="2">Uncharacterized protein</fullName>
    </submittedName>
</protein>
<dbReference type="AlphaFoldDB" id="A0A1I5RUX0"/>
<dbReference type="RefSeq" id="WP_092015707.1">
    <property type="nucleotide sequence ID" value="NZ_FOXH01000004.1"/>
</dbReference>
<gene>
    <name evidence="2" type="ORF">SAMN04515674_104247</name>
</gene>
<name>A0A1I5RUX0_9BACT</name>
<dbReference type="STRING" id="1079859.SAMN04515674_104247"/>
<evidence type="ECO:0000256" key="1">
    <source>
        <dbReference type="SAM" id="Phobius"/>
    </source>
</evidence>
<organism evidence="2 3">
    <name type="scientific">Pseudarcicella hirudinis</name>
    <dbReference type="NCBI Taxonomy" id="1079859"/>
    <lineage>
        <taxon>Bacteria</taxon>
        <taxon>Pseudomonadati</taxon>
        <taxon>Bacteroidota</taxon>
        <taxon>Cytophagia</taxon>
        <taxon>Cytophagales</taxon>
        <taxon>Flectobacillaceae</taxon>
        <taxon>Pseudarcicella</taxon>
    </lineage>
</organism>
<feature type="transmembrane region" description="Helical" evidence="1">
    <location>
        <begin position="6"/>
        <end position="27"/>
    </location>
</feature>